<gene>
    <name evidence="6" type="ORF">Ciccas_009211</name>
</gene>
<accession>A0ABD2Q255</accession>
<dbReference type="SUPFAM" id="SSF49363">
    <property type="entry name" value="Purple acid phosphatase, N-terminal domain"/>
    <property type="match status" value="1"/>
</dbReference>
<dbReference type="InterPro" id="IPR041792">
    <property type="entry name" value="MPP_PAP"/>
</dbReference>
<comment type="similarity">
    <text evidence="3">Belongs to the metallophosphoesterase superfamily. Purple acid phosphatase family.</text>
</comment>
<dbReference type="GO" id="GO:0003993">
    <property type="term" value="F:acid phosphatase activity"/>
    <property type="evidence" value="ECO:0007669"/>
    <property type="project" value="UniProtKB-EC"/>
</dbReference>
<comment type="catalytic activity">
    <reaction evidence="3">
        <text>a phosphate monoester + H2O = an alcohol + phosphate</text>
        <dbReference type="Rhea" id="RHEA:15017"/>
        <dbReference type="ChEBI" id="CHEBI:15377"/>
        <dbReference type="ChEBI" id="CHEBI:30879"/>
        <dbReference type="ChEBI" id="CHEBI:43474"/>
        <dbReference type="ChEBI" id="CHEBI:67140"/>
        <dbReference type="EC" id="3.1.3.2"/>
    </reaction>
</comment>
<keyword evidence="1 3" id="KW-0732">Signal</keyword>
<dbReference type="PANTHER" id="PTHR45867">
    <property type="entry name" value="PURPLE ACID PHOSPHATASE"/>
    <property type="match status" value="1"/>
</dbReference>
<feature type="signal peptide" evidence="3">
    <location>
        <begin position="1"/>
        <end position="18"/>
    </location>
</feature>
<proteinExistence type="inferred from homology"/>
<feature type="domain" description="Calcineurin-like phosphoesterase" evidence="4">
    <location>
        <begin position="150"/>
        <end position="371"/>
    </location>
</feature>
<evidence type="ECO:0000313" key="6">
    <source>
        <dbReference type="EMBL" id="KAL3312201.1"/>
    </source>
</evidence>
<evidence type="ECO:0000313" key="7">
    <source>
        <dbReference type="Proteomes" id="UP001626550"/>
    </source>
</evidence>
<dbReference type="CDD" id="cd00839">
    <property type="entry name" value="MPP_PAPs"/>
    <property type="match status" value="1"/>
</dbReference>
<keyword evidence="7" id="KW-1185">Reference proteome</keyword>
<protein>
    <recommendedName>
        <fullName evidence="3">Purple acid phosphatase</fullName>
        <ecNumber evidence="3">3.1.3.2</ecNumber>
    </recommendedName>
</protein>
<reference evidence="6 7" key="1">
    <citation type="submission" date="2024-11" db="EMBL/GenBank/DDBJ databases">
        <title>Adaptive evolution of stress response genes in parasites aligns with host niche diversity.</title>
        <authorList>
            <person name="Hahn C."/>
            <person name="Resl P."/>
        </authorList>
    </citation>
    <scope>NUCLEOTIDE SEQUENCE [LARGE SCALE GENOMIC DNA]</scope>
    <source>
        <strain evidence="6">EGGRZ-B1_66</strain>
        <tissue evidence="6">Body</tissue>
    </source>
</reference>
<feature type="domain" description="Purple acid phosphatase N-terminal" evidence="5">
    <location>
        <begin position="34"/>
        <end position="111"/>
    </location>
</feature>
<dbReference type="Gene3D" id="3.60.21.10">
    <property type="match status" value="1"/>
</dbReference>
<dbReference type="Gene3D" id="2.60.40.380">
    <property type="entry name" value="Purple acid phosphatase-like, N-terminal"/>
    <property type="match status" value="1"/>
</dbReference>
<dbReference type="SUPFAM" id="SSF56300">
    <property type="entry name" value="Metallo-dependent phosphatases"/>
    <property type="match status" value="1"/>
</dbReference>
<dbReference type="InterPro" id="IPR029052">
    <property type="entry name" value="Metallo-depent_PP-like"/>
</dbReference>
<keyword evidence="3" id="KW-0378">Hydrolase</keyword>
<evidence type="ECO:0000259" key="5">
    <source>
        <dbReference type="Pfam" id="PF16656"/>
    </source>
</evidence>
<sequence>MKLLWLLVTVWIVTEVEAVNTGPFLPAYDELLKPEQIHTSVGKEPSTVFITWVTQNDAGPLMVQYGTDRNLLTLAVNASKSTFKDGGKLQRAIWIYRAKLDQLQASTWYFTAPENSDGRVFKAVKDYVSGLSSKLLQFKTLPSSDTKDTIRIAVVGDMGVKNARALPEMKDKAVNDQFNLVLHVGDFAYDMDVDEGRVGDQFMRSIEPIASRSEIMKTHSRNDLCNFDSFSNFSHYTNRFTTEGGSLDSHFYSFNVGKMHIISFSSEFYYYVWYGWEQMVQQYYWLKADLEEANRPENRAKRPWIIAMGHRPMYCSNSNDPQHCTNKDNAIREGVVYRPYNKEPAAKLFSLEELFYQHGVDLIFSAHEHSYERMWPVYRSKLKLEILKPKDLKA</sequence>
<organism evidence="6 7">
    <name type="scientific">Cichlidogyrus casuarinus</name>
    <dbReference type="NCBI Taxonomy" id="1844966"/>
    <lineage>
        <taxon>Eukaryota</taxon>
        <taxon>Metazoa</taxon>
        <taxon>Spiralia</taxon>
        <taxon>Lophotrochozoa</taxon>
        <taxon>Platyhelminthes</taxon>
        <taxon>Monogenea</taxon>
        <taxon>Monopisthocotylea</taxon>
        <taxon>Dactylogyridea</taxon>
        <taxon>Ancyrocephalidae</taxon>
        <taxon>Cichlidogyrus</taxon>
    </lineage>
</organism>
<dbReference type="PANTHER" id="PTHR45867:SF3">
    <property type="entry name" value="ACID PHOSPHATASE TYPE 7"/>
    <property type="match status" value="1"/>
</dbReference>
<comment type="caution">
    <text evidence="6">The sequence shown here is derived from an EMBL/GenBank/DDBJ whole genome shotgun (WGS) entry which is preliminary data.</text>
</comment>
<dbReference type="Pfam" id="PF16656">
    <property type="entry name" value="Pur_ac_phosph_N"/>
    <property type="match status" value="1"/>
</dbReference>
<dbReference type="Proteomes" id="UP001626550">
    <property type="component" value="Unassembled WGS sequence"/>
</dbReference>
<feature type="chain" id="PRO_5044533495" description="Purple acid phosphatase" evidence="3">
    <location>
        <begin position="19"/>
        <end position="394"/>
    </location>
</feature>
<dbReference type="InterPro" id="IPR008963">
    <property type="entry name" value="Purple_acid_Pase-like_N"/>
</dbReference>
<evidence type="ECO:0000256" key="2">
    <source>
        <dbReference type="ARBA" id="ARBA00023180"/>
    </source>
</evidence>
<evidence type="ECO:0000256" key="3">
    <source>
        <dbReference type="RuleBase" id="RU361203"/>
    </source>
</evidence>
<name>A0ABD2Q255_9PLAT</name>
<dbReference type="InterPro" id="IPR004843">
    <property type="entry name" value="Calcineurin-like_PHP"/>
</dbReference>
<dbReference type="Pfam" id="PF00149">
    <property type="entry name" value="Metallophos"/>
    <property type="match status" value="1"/>
</dbReference>
<evidence type="ECO:0000256" key="1">
    <source>
        <dbReference type="ARBA" id="ARBA00022729"/>
    </source>
</evidence>
<dbReference type="AlphaFoldDB" id="A0ABD2Q255"/>
<evidence type="ECO:0000259" key="4">
    <source>
        <dbReference type="Pfam" id="PF00149"/>
    </source>
</evidence>
<dbReference type="InterPro" id="IPR015914">
    <property type="entry name" value="PAPs_N"/>
</dbReference>
<keyword evidence="2" id="KW-0325">Glycoprotein</keyword>
<dbReference type="EMBL" id="JBJKFK010001803">
    <property type="protein sequence ID" value="KAL3312201.1"/>
    <property type="molecule type" value="Genomic_DNA"/>
</dbReference>
<dbReference type="EC" id="3.1.3.2" evidence="3"/>